<organism evidence="2 3">
    <name type="scientific">Lachnospira multipara</name>
    <dbReference type="NCBI Taxonomy" id="28051"/>
    <lineage>
        <taxon>Bacteria</taxon>
        <taxon>Bacillati</taxon>
        <taxon>Bacillota</taxon>
        <taxon>Clostridia</taxon>
        <taxon>Lachnospirales</taxon>
        <taxon>Lachnospiraceae</taxon>
        <taxon>Lachnospira</taxon>
    </lineage>
</organism>
<evidence type="ECO:0000313" key="3">
    <source>
        <dbReference type="Proteomes" id="UP000236726"/>
    </source>
</evidence>
<dbReference type="Proteomes" id="UP000236726">
    <property type="component" value="Unassembled WGS sequence"/>
</dbReference>
<protein>
    <submittedName>
        <fullName evidence="2">Zinc dependent phospholipase C</fullName>
    </submittedName>
</protein>
<evidence type="ECO:0000313" key="2">
    <source>
        <dbReference type="EMBL" id="SEF74484.1"/>
    </source>
</evidence>
<sequence length="310" mass="36992">MPAYFSHYTCGVKAYESIPISYLKKCISDHRHAYCFGLEGPDFVFFNVTFGKRSLGSIMHEEKCGLFLRNLYKECVKLKGESRRIALAYYAGFLGHYALDTVAHPLVYSLCEEDTKMKSLGKHFRYEAAMDNYVVRDYLKREVTDVKIMQLTRLWGMEKKVVMRVFNRAVSRTYHARKINLLSVYMMYFSYAFVRNHFNDKFKIKENFFEAFENVIYRHNFHSALYVNNNLYGYTKEDYKLFNEKMEMGIKRAAEILRCFNYATRGELYGEEEKWNREYEFFKEIGNFSYHSGERLDDAFYEDDEVENYG</sequence>
<evidence type="ECO:0000259" key="1">
    <source>
        <dbReference type="Pfam" id="PF00882"/>
    </source>
</evidence>
<dbReference type="RefSeq" id="WP_027431574.1">
    <property type="nucleotide sequence ID" value="NZ_FNUL01000007.1"/>
</dbReference>
<dbReference type="InterPro" id="IPR029002">
    <property type="entry name" value="PLPC/GPLD1"/>
</dbReference>
<dbReference type="AlphaFoldDB" id="A0A1H5UHI1"/>
<accession>A0A1H5UHI1</accession>
<proteinExistence type="predicted"/>
<dbReference type="STRING" id="1410661.GCA_000702205_02143"/>
<keyword evidence="3" id="KW-1185">Reference proteome</keyword>
<reference evidence="2 3" key="1">
    <citation type="submission" date="2016-10" db="EMBL/GenBank/DDBJ databases">
        <authorList>
            <person name="de Groot N.N."/>
        </authorList>
    </citation>
    <scope>NUCLEOTIDE SEQUENCE [LARGE SCALE GENOMIC DNA]</scope>
    <source>
        <strain evidence="2 3">D15d</strain>
    </source>
</reference>
<feature type="domain" description="Phospholipase C/D" evidence="1">
    <location>
        <begin position="6"/>
        <end position="145"/>
    </location>
</feature>
<name>A0A1H5UHI1_9FIRM</name>
<gene>
    <name evidence="2" type="ORF">SAMN05216537_107102</name>
</gene>
<dbReference type="Pfam" id="PF00882">
    <property type="entry name" value="Zn_dep_PLPC"/>
    <property type="match status" value="1"/>
</dbReference>
<dbReference type="EMBL" id="FNUL01000007">
    <property type="protein sequence ID" value="SEF74484.1"/>
    <property type="molecule type" value="Genomic_DNA"/>
</dbReference>